<sequence length="696" mass="77890">MLKQLVNNLFTTWADALFWFRRTFKGKAWLAFLAALSMIISVLLTQALAQTGLNDIQGHWAQPCIEELVRREIISGYPDGSFKPSNPVTRAEFATSIAKAFPNVTPVRDPMRFVDIPSNYWAVEAIGSAYRTGFLSGYIGRTFNPNLKITREQVLVALASGLKYTPSQPPAEMLDGVFEDAQDISNYARNAIAAAIEKELVVNYPDVRSFKPSQLANRGEVAASLCQAMGISGVVPDQYIAKLGTPEALPSPEATPTTPTPPPTVPAVPTTPPPPPTEEASVTIATPPPPPTGEASVTIATPPPPPTGEASVTIATPPPPPTGEAATVPTPRKMPTEEIRGVWLTNIDSDVLFSPSRLSRALERLHKLHLNTVYPTVWNWGYTLYPSAVARGTIGRSLDPEIGLRGRDILKEIIDQGHKKGMTVIPWFEFGFMAPADSELAQRYPNWILSRSDGTQIWKEGRHDRVWLNPFRPDVQQFIEDLVLELVTKYDIDGIQFDDHFGFPSELGYDPFTVALYQQEHNGQSPPENFKDPEWLRWRADKITQYMQRIYRGIKERLPNAIVSVSPNPQRFSYEFFLTDWETWDKQGLIDELILQVYRDDIARFIGELEQPEVLSARQRIPVGVGIMTGVKPRFVAIPQIQQQVETVRERNFSGISFFFYESLWTLTQEPSAQRQNAIASLFPEPVKRPAIVSQR</sequence>
<dbReference type="PANTHER" id="PTHR43405:SF1">
    <property type="entry name" value="GLYCOSYL HYDROLASE DIGH"/>
    <property type="match status" value="1"/>
</dbReference>
<gene>
    <name evidence="5" type="ORF">MiSe_37600</name>
</gene>
<accession>A0AAV3XDU7</accession>
<feature type="domain" description="SLH" evidence="4">
    <location>
        <begin position="175"/>
        <end position="239"/>
    </location>
</feature>
<dbReference type="Proteomes" id="UP001050975">
    <property type="component" value="Unassembled WGS sequence"/>
</dbReference>
<organism evidence="5 6">
    <name type="scientific">Microseira wollei NIES-4236</name>
    <dbReference type="NCBI Taxonomy" id="2530354"/>
    <lineage>
        <taxon>Bacteria</taxon>
        <taxon>Bacillati</taxon>
        <taxon>Cyanobacteriota</taxon>
        <taxon>Cyanophyceae</taxon>
        <taxon>Oscillatoriophycideae</taxon>
        <taxon>Aerosakkonematales</taxon>
        <taxon>Aerosakkonemataceae</taxon>
        <taxon>Microseira</taxon>
    </lineage>
</organism>
<dbReference type="EMBL" id="BLAY01000056">
    <property type="protein sequence ID" value="GET39000.1"/>
    <property type="molecule type" value="Genomic_DNA"/>
</dbReference>
<feature type="transmembrane region" description="Helical" evidence="3">
    <location>
        <begin position="28"/>
        <end position="49"/>
    </location>
</feature>
<name>A0AAV3XDU7_9CYAN</name>
<comment type="caution">
    <text evidence="5">The sequence shown here is derived from an EMBL/GenBank/DDBJ whole genome shotgun (WGS) entry which is preliminary data.</text>
</comment>
<dbReference type="AlphaFoldDB" id="A0AAV3XDU7"/>
<keyword evidence="3" id="KW-0472">Membrane</keyword>
<protein>
    <recommendedName>
        <fullName evidence="4">SLH domain-containing protein</fullName>
    </recommendedName>
</protein>
<evidence type="ECO:0000313" key="5">
    <source>
        <dbReference type="EMBL" id="GET39000.1"/>
    </source>
</evidence>
<evidence type="ECO:0000256" key="1">
    <source>
        <dbReference type="ARBA" id="ARBA00022729"/>
    </source>
</evidence>
<feature type="compositionally biased region" description="Low complexity" evidence="2">
    <location>
        <begin position="246"/>
        <end position="257"/>
    </location>
</feature>
<dbReference type="PROSITE" id="PS51272">
    <property type="entry name" value="SLH"/>
    <property type="match status" value="3"/>
</dbReference>
<feature type="compositionally biased region" description="Pro residues" evidence="2">
    <location>
        <begin position="258"/>
        <end position="277"/>
    </location>
</feature>
<keyword evidence="3" id="KW-0812">Transmembrane</keyword>
<dbReference type="PANTHER" id="PTHR43405">
    <property type="entry name" value="GLYCOSYL HYDROLASE DIGH"/>
    <property type="match status" value="1"/>
</dbReference>
<dbReference type="InterPro" id="IPR001119">
    <property type="entry name" value="SLH_dom"/>
</dbReference>
<feature type="domain" description="SLH" evidence="4">
    <location>
        <begin position="113"/>
        <end position="172"/>
    </location>
</feature>
<dbReference type="InterPro" id="IPR017853">
    <property type="entry name" value="GH"/>
</dbReference>
<evidence type="ECO:0000259" key="4">
    <source>
        <dbReference type="PROSITE" id="PS51272"/>
    </source>
</evidence>
<dbReference type="Pfam" id="PF02638">
    <property type="entry name" value="GHL10"/>
    <property type="match status" value="1"/>
</dbReference>
<proteinExistence type="predicted"/>
<dbReference type="InterPro" id="IPR052177">
    <property type="entry name" value="Divisome_Glycosyl_Hydrolase"/>
</dbReference>
<evidence type="ECO:0000256" key="3">
    <source>
        <dbReference type="SAM" id="Phobius"/>
    </source>
</evidence>
<evidence type="ECO:0000313" key="6">
    <source>
        <dbReference type="Proteomes" id="UP001050975"/>
    </source>
</evidence>
<dbReference type="InterPro" id="IPR003790">
    <property type="entry name" value="GHL10"/>
</dbReference>
<evidence type="ECO:0000256" key="2">
    <source>
        <dbReference type="SAM" id="MobiDB-lite"/>
    </source>
</evidence>
<keyword evidence="1" id="KW-0732">Signal</keyword>
<keyword evidence="6" id="KW-1185">Reference proteome</keyword>
<dbReference type="SUPFAM" id="SSF51445">
    <property type="entry name" value="(Trans)glycosidases"/>
    <property type="match status" value="1"/>
</dbReference>
<dbReference type="RefSeq" id="WP_226583773.1">
    <property type="nucleotide sequence ID" value="NZ_BLAY01000056.1"/>
</dbReference>
<keyword evidence="3" id="KW-1133">Transmembrane helix</keyword>
<feature type="region of interest" description="Disordered" evidence="2">
    <location>
        <begin position="246"/>
        <end position="330"/>
    </location>
</feature>
<feature type="domain" description="SLH" evidence="4">
    <location>
        <begin position="48"/>
        <end position="111"/>
    </location>
</feature>
<dbReference type="Pfam" id="PF00395">
    <property type="entry name" value="SLH"/>
    <property type="match status" value="3"/>
</dbReference>
<dbReference type="Gene3D" id="3.20.20.80">
    <property type="entry name" value="Glycosidases"/>
    <property type="match status" value="1"/>
</dbReference>
<reference evidence="5" key="1">
    <citation type="submission" date="2019-10" db="EMBL/GenBank/DDBJ databases">
        <title>Draft genome sequece of Microseira wollei NIES-4236.</title>
        <authorList>
            <person name="Yamaguchi H."/>
            <person name="Suzuki S."/>
            <person name="Kawachi M."/>
        </authorList>
    </citation>
    <scope>NUCLEOTIDE SEQUENCE</scope>
    <source>
        <strain evidence="5">NIES-4236</strain>
    </source>
</reference>